<evidence type="ECO:0000256" key="2">
    <source>
        <dbReference type="ARBA" id="ARBA00023125"/>
    </source>
</evidence>
<dbReference type="PIRSF" id="PIRSF015730">
    <property type="entry name" value="TFAR19"/>
    <property type="match status" value="1"/>
</dbReference>
<dbReference type="Gene3D" id="1.10.8.140">
    <property type="entry name" value="PDCD5-like"/>
    <property type="match status" value="1"/>
</dbReference>
<evidence type="ECO:0000256" key="4">
    <source>
        <dbReference type="SAM" id="MobiDB-lite"/>
    </source>
</evidence>
<evidence type="ECO:0000313" key="5">
    <source>
        <dbReference type="EMBL" id="BBG23913.1"/>
    </source>
</evidence>
<reference evidence="8" key="1">
    <citation type="submission" date="2018-09" db="EMBL/GenBank/DDBJ databases">
        <title>Complete Genome Sequencing of Sulfolobus sp. JCM 16834.</title>
        <authorList>
            <person name="Kato S."/>
            <person name="Itoh T."/>
            <person name="Ohkuma M."/>
        </authorList>
    </citation>
    <scope>NUCLEOTIDE SEQUENCE [LARGE SCALE GENOMIC DNA]</scope>
    <source>
        <strain evidence="8">IC-007</strain>
    </source>
</reference>
<name>A0A510DUL5_9CREN</name>
<dbReference type="KEGG" id="step:IC006_1211"/>
<dbReference type="GO" id="GO:0003677">
    <property type="term" value="F:DNA binding"/>
    <property type="evidence" value="ECO:0007669"/>
    <property type="project" value="UniProtKB-UniRule"/>
</dbReference>
<protein>
    <recommendedName>
        <fullName evidence="3">DNA-binding protein IC006_1211</fullName>
    </recommendedName>
</protein>
<dbReference type="PANTHER" id="PTHR10840:SF0">
    <property type="entry name" value="PROGRAMMED CELL DEATH PROTEIN 5"/>
    <property type="match status" value="1"/>
</dbReference>
<evidence type="ECO:0000256" key="3">
    <source>
        <dbReference type="HAMAP-Rule" id="MF_00026"/>
    </source>
</evidence>
<dbReference type="InterPro" id="IPR002836">
    <property type="entry name" value="PDCD5-like"/>
</dbReference>
<reference evidence="5 7" key="2">
    <citation type="journal article" date="2020" name="Int. J. Syst. Evol. Microbiol.">
        <title>Sulfuracidifex tepidarius gen. nov., sp. nov. and transfer of Sulfolobus metallicus Huber and Stetter 1992 to the genus Sulfuracidifex as Sulfuracidifex metallicus comb. nov.</title>
        <authorList>
            <person name="Itoh T."/>
            <person name="Miura T."/>
            <person name="Sakai H.D."/>
            <person name="Kato S."/>
            <person name="Ohkuma M."/>
            <person name="Takashina T."/>
        </authorList>
    </citation>
    <scope>NUCLEOTIDE SEQUENCE [LARGE SCALE GENOMIC DNA]</scope>
    <source>
        <strain evidence="5 7">IC-006</strain>
        <strain evidence="6">IC-007</strain>
    </source>
</reference>
<dbReference type="Pfam" id="PF01984">
    <property type="entry name" value="dsDNA_bind"/>
    <property type="match status" value="1"/>
</dbReference>
<evidence type="ECO:0000256" key="1">
    <source>
        <dbReference type="ARBA" id="ARBA00010490"/>
    </source>
</evidence>
<dbReference type="Proteomes" id="UP000322983">
    <property type="component" value="Chromosome"/>
</dbReference>
<proteinExistence type="inferred from homology"/>
<keyword evidence="2 3" id="KW-0238">DNA-binding</keyword>
<dbReference type="GO" id="GO:0005829">
    <property type="term" value="C:cytosol"/>
    <property type="evidence" value="ECO:0007669"/>
    <property type="project" value="TreeGrafter"/>
</dbReference>
<dbReference type="STRING" id="1294262.GCA_001316085_01169"/>
<evidence type="ECO:0000313" key="6">
    <source>
        <dbReference type="EMBL" id="BBG26668.1"/>
    </source>
</evidence>
<dbReference type="PANTHER" id="PTHR10840">
    <property type="entry name" value="PROGRAMMED CELL DEATH PROTEIN 5"/>
    <property type="match status" value="1"/>
</dbReference>
<accession>A0A510E3M5</accession>
<dbReference type="EMBL" id="AP018930">
    <property type="protein sequence ID" value="BBG26668.1"/>
    <property type="molecule type" value="Genomic_DNA"/>
</dbReference>
<dbReference type="FunFam" id="1.10.8.140:FF:000004">
    <property type="entry name" value="DNA-binding protein PAE3044"/>
    <property type="match status" value="1"/>
</dbReference>
<feature type="region of interest" description="Disordered" evidence="4">
    <location>
        <begin position="16"/>
        <end position="40"/>
    </location>
</feature>
<organism evidence="5 7">
    <name type="scientific">Sulfuracidifex tepidarius</name>
    <dbReference type="NCBI Taxonomy" id="1294262"/>
    <lineage>
        <taxon>Archaea</taxon>
        <taxon>Thermoproteota</taxon>
        <taxon>Thermoprotei</taxon>
        <taxon>Sulfolobales</taxon>
        <taxon>Sulfolobaceae</taxon>
        <taxon>Sulfuracidifex</taxon>
    </lineage>
</organism>
<comment type="similarity">
    <text evidence="1 3">Belongs to the PDCD5 family.</text>
</comment>
<dbReference type="OrthoDB" id="7912at2157"/>
<dbReference type="NCBIfam" id="NF003268">
    <property type="entry name" value="PRK04239.1"/>
    <property type="match status" value="1"/>
</dbReference>
<sequence>MTCTSDYDDEELNELLSKRAAEEQRRAESEKRKQSEIESQREAALRAILTPEARQRLSNIKLVKPDFANSLSDQLIMLAQSGRIRVPITDDDLKAILSQLTEQNRRDFKIQIRERGWNEHA</sequence>
<gene>
    <name evidence="5" type="ORF">IC006_1211</name>
    <name evidence="6" type="ORF">IC007_1186</name>
</gene>
<dbReference type="InterPro" id="IPR022889">
    <property type="entry name" value="DNA_bind_arc"/>
</dbReference>
<evidence type="ECO:0000313" key="7">
    <source>
        <dbReference type="Proteomes" id="UP000322983"/>
    </source>
</evidence>
<dbReference type="AlphaFoldDB" id="A0A510DUL5"/>
<keyword evidence="7" id="KW-1185">Reference proteome</keyword>
<dbReference type="Proteomes" id="UP000325030">
    <property type="component" value="Chromosome"/>
</dbReference>
<dbReference type="HAMAP" id="MF_00026">
    <property type="entry name" value="dsDNA_bind"/>
    <property type="match status" value="1"/>
</dbReference>
<dbReference type="SUPFAM" id="SSF46950">
    <property type="entry name" value="Double-stranded DNA-binding domain"/>
    <property type="match status" value="1"/>
</dbReference>
<accession>A0A510DUL5</accession>
<dbReference type="InterPro" id="IPR036883">
    <property type="entry name" value="PDCD5-like_sf"/>
</dbReference>
<evidence type="ECO:0000313" key="8">
    <source>
        <dbReference type="Proteomes" id="UP000325030"/>
    </source>
</evidence>
<dbReference type="EMBL" id="AP018929">
    <property type="protein sequence ID" value="BBG23913.1"/>
    <property type="molecule type" value="Genomic_DNA"/>
</dbReference>